<name>A0A162IHQ2_9HYPO</name>
<dbReference type="Proteomes" id="UP000078544">
    <property type="component" value="Unassembled WGS sequence"/>
</dbReference>
<dbReference type="SUPFAM" id="SSF55486">
    <property type="entry name" value="Metalloproteases ('zincins'), catalytic domain"/>
    <property type="match status" value="1"/>
</dbReference>
<evidence type="ECO:0000313" key="4">
    <source>
        <dbReference type="Proteomes" id="UP000078544"/>
    </source>
</evidence>
<dbReference type="InterPro" id="IPR024079">
    <property type="entry name" value="MetalloPept_cat_dom_sf"/>
</dbReference>
<dbReference type="OrthoDB" id="536211at2759"/>
<dbReference type="GO" id="GO:0008237">
    <property type="term" value="F:metallopeptidase activity"/>
    <property type="evidence" value="ECO:0007669"/>
    <property type="project" value="InterPro"/>
</dbReference>
<comment type="similarity">
    <text evidence="1">Belongs to the peptidase M43B family.</text>
</comment>
<evidence type="ECO:0000313" key="3">
    <source>
        <dbReference type="EMBL" id="KZZ94372.1"/>
    </source>
</evidence>
<feature type="chain" id="PRO_5007835715" evidence="2">
    <location>
        <begin position="23"/>
        <end position="302"/>
    </location>
</feature>
<dbReference type="EMBL" id="AZGY01000011">
    <property type="protein sequence ID" value="KZZ94372.1"/>
    <property type="molecule type" value="Genomic_DNA"/>
</dbReference>
<dbReference type="PANTHER" id="PTHR47466:SF1">
    <property type="entry name" value="METALLOPROTEASE MEP1 (AFU_ORTHOLOGUE AFUA_1G07730)-RELATED"/>
    <property type="match status" value="1"/>
</dbReference>
<comment type="caution">
    <text evidence="3">The sequence shown here is derived from an EMBL/GenBank/DDBJ whole genome shotgun (WGS) entry which is preliminary data.</text>
</comment>
<organism evidence="3 4">
    <name type="scientific">Moelleriella libera RCEF 2490</name>
    <dbReference type="NCBI Taxonomy" id="1081109"/>
    <lineage>
        <taxon>Eukaryota</taxon>
        <taxon>Fungi</taxon>
        <taxon>Dikarya</taxon>
        <taxon>Ascomycota</taxon>
        <taxon>Pezizomycotina</taxon>
        <taxon>Sordariomycetes</taxon>
        <taxon>Hypocreomycetidae</taxon>
        <taxon>Hypocreales</taxon>
        <taxon>Clavicipitaceae</taxon>
        <taxon>Moelleriella</taxon>
    </lineage>
</organism>
<dbReference type="AlphaFoldDB" id="A0A162IHQ2"/>
<dbReference type="Gene3D" id="3.40.390.10">
    <property type="entry name" value="Collagenase (Catalytic Domain)"/>
    <property type="match status" value="1"/>
</dbReference>
<dbReference type="PANTHER" id="PTHR47466">
    <property type="match status" value="1"/>
</dbReference>
<keyword evidence="4" id="KW-1185">Reference proteome</keyword>
<feature type="signal peptide" evidence="2">
    <location>
        <begin position="1"/>
        <end position="22"/>
    </location>
</feature>
<accession>A0A162IHQ2</accession>
<gene>
    <name evidence="3" type="ORF">AAL_05339</name>
</gene>
<proteinExistence type="inferred from homology"/>
<keyword evidence="2" id="KW-0732">Signal</keyword>
<dbReference type="STRING" id="1081109.A0A162IHQ2"/>
<evidence type="ECO:0000256" key="1">
    <source>
        <dbReference type="ARBA" id="ARBA00008721"/>
    </source>
</evidence>
<sequence>MSLRSLPTMLFFFMLSLVSAAAVNIVPNAPGSVTAGQIHHCDLENMLSESAAINESLPETEVMVPRDVTACGDDQKINVDVYMHVLARPHENPKNKKEDFLLDRGSLKTQLAVLNKQLEPAQISFTLKSATWTTTKSLPDFADGFSSDNLKEQVFKDLHRGKRGTLNLFYFNSTDNYGGSTGLSCNTGIADGVIVNANIVPGSSHPFWNEGKTTVHEVGHWLGWAAHEAADMACGMHTPSGCSHEVECKNFMTTLFDKCVDRFNVEQISFMRNFIQQVNLDQWPEYKTPKGKISSKPGTCAR</sequence>
<evidence type="ECO:0000256" key="2">
    <source>
        <dbReference type="SAM" id="SignalP"/>
    </source>
</evidence>
<protein>
    <submittedName>
        <fullName evidence="3">Pregnancy-associated plasma protein-A</fullName>
    </submittedName>
</protein>
<reference evidence="3 4" key="1">
    <citation type="journal article" date="2016" name="Genome Biol. Evol.">
        <title>Divergent and convergent evolution of fungal pathogenicity.</title>
        <authorList>
            <person name="Shang Y."/>
            <person name="Xiao G."/>
            <person name="Zheng P."/>
            <person name="Cen K."/>
            <person name="Zhan S."/>
            <person name="Wang C."/>
        </authorList>
    </citation>
    <scope>NUCLEOTIDE SEQUENCE [LARGE SCALE GENOMIC DNA]</scope>
    <source>
        <strain evidence="3 4">RCEF 2490</strain>
    </source>
</reference>